<accession>A0ACA9RGC2</accession>
<evidence type="ECO:0000313" key="2">
    <source>
        <dbReference type="Proteomes" id="UP000789920"/>
    </source>
</evidence>
<sequence length="55" mass="6948">ELGRLYGILNRKDWSYIGWRFDWFTGRFGDNTKNIEKRYSMMRFYIWTLLLNLYE</sequence>
<protein>
    <submittedName>
        <fullName evidence="1">27520_t:CDS:1</fullName>
    </submittedName>
</protein>
<proteinExistence type="predicted"/>
<dbReference type="Proteomes" id="UP000789920">
    <property type="component" value="Unassembled WGS sequence"/>
</dbReference>
<evidence type="ECO:0000313" key="1">
    <source>
        <dbReference type="EMBL" id="CAG8792401.1"/>
    </source>
</evidence>
<reference evidence="1" key="1">
    <citation type="submission" date="2021-06" db="EMBL/GenBank/DDBJ databases">
        <authorList>
            <person name="Kallberg Y."/>
            <person name="Tangrot J."/>
            <person name="Rosling A."/>
        </authorList>
    </citation>
    <scope>NUCLEOTIDE SEQUENCE</scope>
    <source>
        <strain evidence="1">MA461A</strain>
    </source>
</reference>
<dbReference type="EMBL" id="CAJVQC010053070">
    <property type="protein sequence ID" value="CAG8792401.1"/>
    <property type="molecule type" value="Genomic_DNA"/>
</dbReference>
<keyword evidence="2" id="KW-1185">Reference proteome</keyword>
<organism evidence="1 2">
    <name type="scientific">Racocetra persica</name>
    <dbReference type="NCBI Taxonomy" id="160502"/>
    <lineage>
        <taxon>Eukaryota</taxon>
        <taxon>Fungi</taxon>
        <taxon>Fungi incertae sedis</taxon>
        <taxon>Mucoromycota</taxon>
        <taxon>Glomeromycotina</taxon>
        <taxon>Glomeromycetes</taxon>
        <taxon>Diversisporales</taxon>
        <taxon>Gigasporaceae</taxon>
        <taxon>Racocetra</taxon>
    </lineage>
</organism>
<gene>
    <name evidence="1" type="ORF">RPERSI_LOCUS19394</name>
</gene>
<name>A0ACA9RGC2_9GLOM</name>
<comment type="caution">
    <text evidence="1">The sequence shown here is derived from an EMBL/GenBank/DDBJ whole genome shotgun (WGS) entry which is preliminary data.</text>
</comment>
<feature type="non-terminal residue" evidence="1">
    <location>
        <position position="1"/>
    </location>
</feature>